<sequence>MGLYCAWRWFVHASVRARWIAAAVLIALLASAIPAPAQAQTWQPRMWFFQGGWAEQHTRTWTVGVLWPWRSSWLWAGGAWSGYWEAALGRWSTDGTDGRDRAWVTQFGVTPVFRYQKDRSPWFFEAGVGVTFIAPIYRNPRKRFSTTFNFNEQLAVGRHFGGQGEHQLSLRVQHVSNGGIRHPNPGEDFIQLRYTRAF</sequence>
<dbReference type="Pfam" id="PF09411">
    <property type="entry name" value="PagL"/>
    <property type="match status" value="1"/>
</dbReference>
<dbReference type="GO" id="GO:0016787">
    <property type="term" value="F:hydrolase activity"/>
    <property type="evidence" value="ECO:0007669"/>
    <property type="project" value="UniProtKB-KW"/>
</dbReference>
<evidence type="ECO:0000256" key="2">
    <source>
        <dbReference type="SAM" id="SignalP"/>
    </source>
</evidence>
<feature type="chain" id="PRO_5046447500" description="Lipid A deacylase" evidence="2">
    <location>
        <begin position="40"/>
        <end position="198"/>
    </location>
</feature>
<keyword evidence="4" id="KW-1185">Reference proteome</keyword>
<comment type="subunit">
    <text evidence="1">Homodimer.</text>
</comment>
<keyword evidence="1" id="KW-0998">Cell outer membrane</keyword>
<keyword evidence="1" id="KW-0472">Membrane</keyword>
<dbReference type="EC" id="3.1.1.77" evidence="1"/>
<evidence type="ECO:0000313" key="3">
    <source>
        <dbReference type="EMBL" id="UZD56280.1"/>
    </source>
</evidence>
<keyword evidence="1 3" id="KW-0378">Hydrolase</keyword>
<dbReference type="RefSeq" id="WP_264894210.1">
    <property type="nucleotide sequence ID" value="NZ_CP110257.1"/>
</dbReference>
<accession>A0ABY6MW85</accession>
<proteinExistence type="inferred from homology"/>
<keyword evidence="2" id="KW-0732">Signal</keyword>
<organism evidence="3 4">
    <name type="scientific">Caldimonas aquatica</name>
    <dbReference type="NCBI Taxonomy" id="376175"/>
    <lineage>
        <taxon>Bacteria</taxon>
        <taxon>Pseudomonadati</taxon>
        <taxon>Pseudomonadota</taxon>
        <taxon>Betaproteobacteria</taxon>
        <taxon>Burkholderiales</taxon>
        <taxon>Sphaerotilaceae</taxon>
        <taxon>Caldimonas</taxon>
    </lineage>
</organism>
<dbReference type="Gene3D" id="2.40.160.20">
    <property type="match status" value="1"/>
</dbReference>
<dbReference type="EMBL" id="CP110257">
    <property type="protein sequence ID" value="UZD56280.1"/>
    <property type="molecule type" value="Genomic_DNA"/>
</dbReference>
<reference evidence="3" key="1">
    <citation type="submission" date="2022-10" db="EMBL/GenBank/DDBJ databases">
        <title>Complete genome sequence of Schlegelella aquatica LMG 23380.</title>
        <authorList>
            <person name="Musilova J."/>
            <person name="Kourilova X."/>
            <person name="Bezdicek M."/>
            <person name="Hermankova K."/>
            <person name="Obruca S."/>
            <person name="Sedlar K."/>
        </authorList>
    </citation>
    <scope>NUCLEOTIDE SEQUENCE</scope>
    <source>
        <strain evidence="3">LMG 23380</strain>
    </source>
</reference>
<protein>
    <recommendedName>
        <fullName evidence="1">Lipid A deacylase</fullName>
        <ecNumber evidence="1">3.1.1.77</ecNumber>
    </recommendedName>
    <alternativeName>
        <fullName evidence="1">LPS 3-O-deacylase</fullName>
    </alternativeName>
    <alternativeName>
        <fullName evidence="1">Outer membrane enzyme</fullName>
    </alternativeName>
</protein>
<dbReference type="Proteomes" id="UP001163266">
    <property type="component" value="Chromosome"/>
</dbReference>
<comment type="similarity">
    <text evidence="1">Belongs to the PagL family.</text>
</comment>
<comment type="catalytic activity">
    <reaction evidence="1">
        <text>a 3-(acyloxy)acyl derivative of bacterial toxin + H2O = a 3-hydroxyacyl derivative of bacterial toxin + a fatty acid + H(+)</text>
        <dbReference type="Rhea" id="RHEA:12032"/>
        <dbReference type="ChEBI" id="CHEBI:15377"/>
        <dbReference type="ChEBI" id="CHEBI:15378"/>
        <dbReference type="ChEBI" id="CHEBI:28868"/>
        <dbReference type="ChEBI" id="CHEBI:136853"/>
        <dbReference type="ChEBI" id="CHEBI:140675"/>
        <dbReference type="EC" id="3.1.1.77"/>
    </reaction>
</comment>
<gene>
    <name evidence="3" type="ORF">OMP39_06855</name>
</gene>
<evidence type="ECO:0000256" key="1">
    <source>
        <dbReference type="PIRNR" id="PIRNR029681"/>
    </source>
</evidence>
<dbReference type="InterPro" id="IPR018550">
    <property type="entry name" value="Lipid-A_deacylase-rel"/>
</dbReference>
<name>A0ABY6MW85_9BURK</name>
<comment type="function">
    <text evidence="1">Has lipid A 3-O-deacylase activity. Hydrolyzes the ester bond at the 3 position of lipid A, a bioactive component of lipopolysaccharide (LPS), thereby releasing the primary fatty acyl moiety.</text>
</comment>
<feature type="signal peptide" evidence="2">
    <location>
        <begin position="1"/>
        <end position="39"/>
    </location>
</feature>
<comment type="subcellular location">
    <subcellularLocation>
        <location evidence="1">Cell outer membrane</location>
        <topology evidence="1">Multi-pass membrane protein</topology>
    </subcellularLocation>
</comment>
<dbReference type="PIRSF" id="PIRSF029681">
    <property type="entry name" value="PagL"/>
    <property type="match status" value="1"/>
</dbReference>
<evidence type="ECO:0000313" key="4">
    <source>
        <dbReference type="Proteomes" id="UP001163266"/>
    </source>
</evidence>